<dbReference type="STRING" id="408074.SAMN05660909_03104"/>
<protein>
    <submittedName>
        <fullName evidence="2">Uncharacterized protein</fullName>
    </submittedName>
</protein>
<gene>
    <name evidence="2" type="ORF">SAMN05660909_03104</name>
</gene>
<dbReference type="RefSeq" id="WP_089762846.1">
    <property type="nucleotide sequence ID" value="NZ_BKAT01000048.1"/>
</dbReference>
<organism evidence="2 3">
    <name type="scientific">Chitinophaga terrae</name>
    <name type="common">ex Kim and Jung 2007</name>
    <dbReference type="NCBI Taxonomy" id="408074"/>
    <lineage>
        <taxon>Bacteria</taxon>
        <taxon>Pseudomonadati</taxon>
        <taxon>Bacteroidota</taxon>
        <taxon>Chitinophagia</taxon>
        <taxon>Chitinophagales</taxon>
        <taxon>Chitinophagaceae</taxon>
        <taxon>Chitinophaga</taxon>
    </lineage>
</organism>
<accession>A0A1H4DG56</accession>
<evidence type="ECO:0000313" key="3">
    <source>
        <dbReference type="Proteomes" id="UP000199656"/>
    </source>
</evidence>
<keyword evidence="1" id="KW-0732">Signal</keyword>
<dbReference type="AlphaFoldDB" id="A0A1H4DG56"/>
<reference evidence="3" key="1">
    <citation type="submission" date="2016-10" db="EMBL/GenBank/DDBJ databases">
        <authorList>
            <person name="Varghese N."/>
            <person name="Submissions S."/>
        </authorList>
    </citation>
    <scope>NUCLEOTIDE SEQUENCE [LARGE SCALE GENOMIC DNA]</scope>
    <source>
        <strain evidence="3">DSM 23920</strain>
    </source>
</reference>
<dbReference type="EMBL" id="FNRL01000013">
    <property type="protein sequence ID" value="SEA71409.1"/>
    <property type="molecule type" value="Genomic_DNA"/>
</dbReference>
<evidence type="ECO:0000256" key="1">
    <source>
        <dbReference type="SAM" id="SignalP"/>
    </source>
</evidence>
<dbReference type="Proteomes" id="UP000199656">
    <property type="component" value="Unassembled WGS sequence"/>
</dbReference>
<sequence length="194" mass="21149">MKQLILTLGFCLSVFFSQAQQTAWLIVPGKSIGQVKLGWPRDSLSVLGKPDAGDAAMMKAWNIWYGRKGDKSVDSAHILAVFTAMREADTQYVKQIRITSPMFKTEKHVGAGSSIAAIKKAYPGLVLSKIYASADKKRKIAVYEDKQSGIAFETKSPRSRSAACTTVVVFEPGESAAAVLDYHIGFDGMEPVKK</sequence>
<feature type="signal peptide" evidence="1">
    <location>
        <begin position="1"/>
        <end position="19"/>
    </location>
</feature>
<evidence type="ECO:0000313" key="2">
    <source>
        <dbReference type="EMBL" id="SEA71409.1"/>
    </source>
</evidence>
<keyword evidence="3" id="KW-1185">Reference proteome</keyword>
<proteinExistence type="predicted"/>
<dbReference type="OrthoDB" id="1494315at2"/>
<feature type="chain" id="PRO_5011656443" evidence="1">
    <location>
        <begin position="20"/>
        <end position="194"/>
    </location>
</feature>
<name>A0A1H4DG56_9BACT</name>